<dbReference type="Gene3D" id="1.20.1250.20">
    <property type="entry name" value="MFS general substrate transporter like domains"/>
    <property type="match status" value="2"/>
</dbReference>
<dbReference type="PROSITE" id="PS50850">
    <property type="entry name" value="MFS"/>
    <property type="match status" value="1"/>
</dbReference>
<reference evidence="8" key="1">
    <citation type="journal article" date="2019" name="Int. J. Syst. Evol. Microbiol.">
        <title>The Global Catalogue of Microorganisms (GCM) 10K type strain sequencing project: providing services to taxonomists for standard genome sequencing and annotation.</title>
        <authorList>
            <consortium name="The Broad Institute Genomics Platform"/>
            <consortium name="The Broad Institute Genome Sequencing Center for Infectious Disease"/>
            <person name="Wu L."/>
            <person name="Ma J."/>
        </authorList>
    </citation>
    <scope>NUCLEOTIDE SEQUENCE [LARGE SCALE GENOMIC DNA]</scope>
    <source>
        <strain evidence="8">JCM 18126</strain>
    </source>
</reference>
<feature type="domain" description="Major facilitator superfamily (MFS) profile" evidence="6">
    <location>
        <begin position="39"/>
        <end position="438"/>
    </location>
</feature>
<keyword evidence="2 5" id="KW-0812">Transmembrane</keyword>
<dbReference type="InterPro" id="IPR020846">
    <property type="entry name" value="MFS_dom"/>
</dbReference>
<evidence type="ECO:0000256" key="4">
    <source>
        <dbReference type="ARBA" id="ARBA00023136"/>
    </source>
</evidence>
<comment type="caution">
    <text evidence="7">The sequence shown here is derived from an EMBL/GenBank/DDBJ whole genome shotgun (WGS) entry which is preliminary data.</text>
</comment>
<evidence type="ECO:0000256" key="3">
    <source>
        <dbReference type="ARBA" id="ARBA00022989"/>
    </source>
</evidence>
<dbReference type="PANTHER" id="PTHR23528">
    <property type="match status" value="1"/>
</dbReference>
<feature type="transmembrane region" description="Helical" evidence="5">
    <location>
        <begin position="168"/>
        <end position="190"/>
    </location>
</feature>
<name>A0ABP9HUW4_9ACTN</name>
<dbReference type="RefSeq" id="WP_345712229.1">
    <property type="nucleotide sequence ID" value="NZ_BAABIL010000256.1"/>
</dbReference>
<feature type="transmembrane region" description="Helical" evidence="5">
    <location>
        <begin position="318"/>
        <end position="337"/>
    </location>
</feature>
<feature type="transmembrane region" description="Helical" evidence="5">
    <location>
        <begin position="256"/>
        <end position="275"/>
    </location>
</feature>
<proteinExistence type="predicted"/>
<evidence type="ECO:0000313" key="8">
    <source>
        <dbReference type="Proteomes" id="UP001501195"/>
    </source>
</evidence>
<dbReference type="SUPFAM" id="SSF103473">
    <property type="entry name" value="MFS general substrate transporter"/>
    <property type="match status" value="1"/>
</dbReference>
<feature type="transmembrane region" description="Helical" evidence="5">
    <location>
        <begin position="196"/>
        <end position="216"/>
    </location>
</feature>
<dbReference type="PANTHER" id="PTHR23528:SF1">
    <property type="entry name" value="MAJOR FACILITATOR SUPERFAMILY (MFS) PROFILE DOMAIN-CONTAINING PROTEIN"/>
    <property type="match status" value="1"/>
</dbReference>
<gene>
    <name evidence="7" type="ORF">GCM10023225_18780</name>
</gene>
<dbReference type="InterPro" id="IPR011701">
    <property type="entry name" value="MFS"/>
</dbReference>
<dbReference type="InterPro" id="IPR036259">
    <property type="entry name" value="MFS_trans_sf"/>
</dbReference>
<evidence type="ECO:0000313" key="7">
    <source>
        <dbReference type="EMBL" id="GAA4978399.1"/>
    </source>
</evidence>
<feature type="transmembrane region" description="Helical" evidence="5">
    <location>
        <begin position="415"/>
        <end position="434"/>
    </location>
</feature>
<feature type="transmembrane region" description="Helical" evidence="5">
    <location>
        <begin position="134"/>
        <end position="156"/>
    </location>
</feature>
<evidence type="ECO:0000256" key="5">
    <source>
        <dbReference type="SAM" id="Phobius"/>
    </source>
</evidence>
<keyword evidence="8" id="KW-1185">Reference proteome</keyword>
<dbReference type="Pfam" id="PF07690">
    <property type="entry name" value="MFS_1"/>
    <property type="match status" value="1"/>
</dbReference>
<feature type="transmembrane region" description="Helical" evidence="5">
    <location>
        <begin position="77"/>
        <end position="97"/>
    </location>
</feature>
<keyword evidence="4 5" id="KW-0472">Membrane</keyword>
<dbReference type="Proteomes" id="UP001501195">
    <property type="component" value="Unassembled WGS sequence"/>
</dbReference>
<organism evidence="7 8">
    <name type="scientific">Kineococcus glutinatus</name>
    <dbReference type="NCBI Taxonomy" id="1070872"/>
    <lineage>
        <taxon>Bacteria</taxon>
        <taxon>Bacillati</taxon>
        <taxon>Actinomycetota</taxon>
        <taxon>Actinomycetes</taxon>
        <taxon>Kineosporiales</taxon>
        <taxon>Kineosporiaceae</taxon>
        <taxon>Kineococcus</taxon>
    </lineage>
</organism>
<sequence length="438" mass="44303">MAAEPIPAPPVTAPQAAVPEGAAQLTADRPALQRGFLPLLAVGAIGGAVALMTPALLTASLKANAIDPADGTTVLSVVTGAQGLFTLLAFPVLGRLSDRTRSALGRRRPYLLLGAAAILAGAVLMVLADSTALLTLAGLVTTLGTGAVVMAVTSVVADQLPPDRRGPASAIVSLSTGLGALVGLGIGQLVHTSLTAQILLPAAVGAVGVLAMALTLREAPSTGAEREPLDLRAAFGTFWVNPLRHPDFGLAWTSRLLVFCGVGALNAYQVFYLLMGLHVDGAAIAASVLATVLVVNAVSLVLAPLAGKLSDRIGRRKPFVGVSAAVLALGLVLVTRVDSFGEYLLATAVVAVGQGIYFAVDLALVTQVLPDPDNPAKDIGIMNLANNLPTFIVSAAAPALLALGASAENPKNFDALFLCGAAAALVGALLILPIRKVR</sequence>
<feature type="transmembrane region" description="Helical" evidence="5">
    <location>
        <begin position="109"/>
        <end position="128"/>
    </location>
</feature>
<evidence type="ECO:0000259" key="6">
    <source>
        <dbReference type="PROSITE" id="PS50850"/>
    </source>
</evidence>
<feature type="transmembrane region" description="Helical" evidence="5">
    <location>
        <begin position="343"/>
        <end position="364"/>
    </location>
</feature>
<feature type="transmembrane region" description="Helical" evidence="5">
    <location>
        <begin position="384"/>
        <end position="403"/>
    </location>
</feature>
<evidence type="ECO:0000256" key="1">
    <source>
        <dbReference type="ARBA" id="ARBA00004651"/>
    </source>
</evidence>
<dbReference type="InterPro" id="IPR005829">
    <property type="entry name" value="Sugar_transporter_CS"/>
</dbReference>
<evidence type="ECO:0000256" key="2">
    <source>
        <dbReference type="ARBA" id="ARBA00022692"/>
    </source>
</evidence>
<protein>
    <submittedName>
        <fullName evidence="7">MFS transporter</fullName>
    </submittedName>
</protein>
<feature type="transmembrane region" description="Helical" evidence="5">
    <location>
        <begin position="281"/>
        <end position="306"/>
    </location>
</feature>
<dbReference type="EMBL" id="BAABIL010000256">
    <property type="protein sequence ID" value="GAA4978399.1"/>
    <property type="molecule type" value="Genomic_DNA"/>
</dbReference>
<feature type="transmembrane region" description="Helical" evidence="5">
    <location>
        <begin position="36"/>
        <end position="57"/>
    </location>
</feature>
<keyword evidence="3 5" id="KW-1133">Transmembrane helix</keyword>
<accession>A0ABP9HUW4</accession>
<comment type="subcellular location">
    <subcellularLocation>
        <location evidence="1">Cell membrane</location>
        <topology evidence="1">Multi-pass membrane protein</topology>
    </subcellularLocation>
</comment>
<dbReference type="PROSITE" id="PS00216">
    <property type="entry name" value="SUGAR_TRANSPORT_1"/>
    <property type="match status" value="1"/>
</dbReference>